<evidence type="ECO:0000313" key="2">
    <source>
        <dbReference type="EMBL" id="ETJ00453.1"/>
    </source>
</evidence>
<name>W1V351_9FIRM</name>
<dbReference type="Proteomes" id="UP000018855">
    <property type="component" value="Unassembled WGS sequence"/>
</dbReference>
<dbReference type="AlphaFoldDB" id="W1V351"/>
<proteinExistence type="predicted"/>
<dbReference type="Gene3D" id="2.20.70.140">
    <property type="match status" value="1"/>
</dbReference>
<feature type="non-terminal residue" evidence="2">
    <location>
        <position position="163"/>
    </location>
</feature>
<evidence type="ECO:0000313" key="3">
    <source>
        <dbReference type="Proteomes" id="UP000018855"/>
    </source>
</evidence>
<dbReference type="InterPro" id="IPR008635">
    <property type="entry name" value="Coiled_stalk_dom"/>
</dbReference>
<feature type="non-terminal residue" evidence="2">
    <location>
        <position position="1"/>
    </location>
</feature>
<gene>
    <name evidence="2" type="ORF">Q619_VDC00262G0001</name>
</gene>
<dbReference type="SUPFAM" id="SSF101967">
    <property type="entry name" value="Adhesin YadA, collagen-binding domain"/>
    <property type="match status" value="1"/>
</dbReference>
<dbReference type="Pfam" id="PF05662">
    <property type="entry name" value="YadA_stalk"/>
    <property type="match status" value="1"/>
</dbReference>
<protein>
    <submittedName>
        <fullName evidence="2">YadA protein</fullName>
    </submittedName>
</protein>
<accession>W1V351</accession>
<reference evidence="2 3" key="1">
    <citation type="submission" date="2013-12" db="EMBL/GenBank/DDBJ databases">
        <title>A Varibaculum cambriense genome reconstructed from a premature infant gut community with otherwise low bacterial novelty that shifts toward anaerobic metabolism during the third week of life.</title>
        <authorList>
            <person name="Brown C.T."/>
            <person name="Sharon I."/>
            <person name="Thomas B.C."/>
            <person name="Castelle C.J."/>
            <person name="Morowitz M.J."/>
            <person name="Banfield J.F."/>
        </authorList>
    </citation>
    <scope>NUCLEOTIDE SEQUENCE [LARGE SCALE GENOMIC DNA]</scope>
    <source>
        <strain evidence="3">DORA_11</strain>
    </source>
</reference>
<dbReference type="EMBL" id="AZMJ01000262">
    <property type="protein sequence ID" value="ETJ00453.1"/>
    <property type="molecule type" value="Genomic_DNA"/>
</dbReference>
<organism evidence="2 3">
    <name type="scientific">Veillonella dispar DORA_11</name>
    <dbReference type="NCBI Taxonomy" id="1403949"/>
    <lineage>
        <taxon>Bacteria</taxon>
        <taxon>Bacillati</taxon>
        <taxon>Bacillota</taxon>
        <taxon>Negativicutes</taxon>
        <taxon>Veillonellales</taxon>
        <taxon>Veillonellaceae</taxon>
        <taxon>Veillonella</taxon>
    </lineage>
</organism>
<feature type="domain" description="Trimeric autotransporter adhesin YadA-like stalk" evidence="1">
    <location>
        <begin position="40"/>
        <end position="73"/>
    </location>
</feature>
<dbReference type="InterPro" id="IPR011049">
    <property type="entry name" value="Serralysin-like_metalloprot_C"/>
</dbReference>
<evidence type="ECO:0000259" key="1">
    <source>
        <dbReference type="Pfam" id="PF05662"/>
    </source>
</evidence>
<dbReference type="GO" id="GO:0019867">
    <property type="term" value="C:outer membrane"/>
    <property type="evidence" value="ECO:0007669"/>
    <property type="project" value="InterPro"/>
</dbReference>
<comment type="caution">
    <text evidence="2">The sequence shown here is derived from an EMBL/GenBank/DDBJ whole genome shotgun (WGS) entry which is preliminary data.</text>
</comment>
<sequence>TGLDSVTAGTATIDNKGVSVGGKLYVSTGGLNANNQQLRGVADGTGSQDAVNYGQLQRAINGTAKEAIVKANDDGNITIRENSTAKGGKEYTVGLNYKITVGKGAASHPVTIDSGTGTVTGLTNTSWNVNNPAPVTGRAATEDQLKRVNDKVNSNKSSIDTNA</sequence>